<feature type="domain" description="Bacteriophage SP-beta YorD" evidence="1">
    <location>
        <begin position="9"/>
        <end position="65"/>
    </location>
</feature>
<dbReference type="Pfam" id="PF09636">
    <property type="entry name" value="XkdW"/>
    <property type="match status" value="1"/>
</dbReference>
<organism evidence="2 3">
    <name type="scientific">Deinococcus soli</name>
    <name type="common">ex Cha et al. 2016</name>
    <dbReference type="NCBI Taxonomy" id="1309411"/>
    <lineage>
        <taxon>Bacteria</taxon>
        <taxon>Thermotogati</taxon>
        <taxon>Deinococcota</taxon>
        <taxon>Deinococci</taxon>
        <taxon>Deinococcales</taxon>
        <taxon>Deinococcaceae</taxon>
        <taxon>Deinococcus</taxon>
    </lineage>
</organism>
<keyword evidence="3" id="KW-1185">Reference proteome</keyword>
<dbReference type="SUPFAM" id="SSF159865">
    <property type="entry name" value="XkdW-like"/>
    <property type="match status" value="1"/>
</dbReference>
<evidence type="ECO:0000313" key="2">
    <source>
        <dbReference type="EMBL" id="AKH15948.1"/>
    </source>
</evidence>
<sequence length="121" mass="13405">MTRYPLVDLVAALAHLHPAADNYRDYRVATDHLAVDGWIDHWDLPVAPPTPGEVAAAAQAARALEPLRQDLRDTQAMLDDRYRLYNRANASGNTAAAAEIQTEITDLLDYMKELRNAPNPA</sequence>
<dbReference type="InterPro" id="IPR035950">
    <property type="entry name" value="XkdW-like_sf"/>
</dbReference>
<dbReference type="AlphaFoldDB" id="A0A0F7JM29"/>
<evidence type="ECO:0000259" key="1">
    <source>
        <dbReference type="Pfam" id="PF09636"/>
    </source>
</evidence>
<dbReference type="KEGG" id="dch:SY84_01550"/>
<name>A0A0F7JM29_9DEIO</name>
<dbReference type="Proteomes" id="UP000034024">
    <property type="component" value="Chromosome"/>
</dbReference>
<evidence type="ECO:0000313" key="3">
    <source>
        <dbReference type="Proteomes" id="UP000034024"/>
    </source>
</evidence>
<reference evidence="2 3" key="1">
    <citation type="submission" date="2015-01" db="EMBL/GenBank/DDBJ databases">
        <title>Deinococcus soli/N5/whole genome sequencing.</title>
        <authorList>
            <person name="Kim M.K."/>
            <person name="Srinivasan S."/>
            <person name="Lee J.-J."/>
        </authorList>
    </citation>
    <scope>NUCLEOTIDE SEQUENCE [LARGE SCALE GENOMIC DNA]</scope>
    <source>
        <strain evidence="2 3">N5</strain>
    </source>
</reference>
<proteinExistence type="predicted"/>
<dbReference type="EMBL" id="CP011389">
    <property type="protein sequence ID" value="AKH15948.1"/>
    <property type="molecule type" value="Genomic_DNA"/>
</dbReference>
<dbReference type="InterPro" id="IPR019094">
    <property type="entry name" value="Phage_SP-beta_YorD"/>
</dbReference>
<dbReference type="RefSeq" id="WP_046842524.1">
    <property type="nucleotide sequence ID" value="NZ_CP011389.1"/>
</dbReference>
<protein>
    <recommendedName>
        <fullName evidence="1">Bacteriophage SP-beta YorD domain-containing protein</fullName>
    </recommendedName>
</protein>
<gene>
    <name evidence="2" type="ORF">SY84_01550</name>
</gene>
<dbReference type="Gene3D" id="3.30.56.60">
    <property type="entry name" value="XkdW-like"/>
    <property type="match status" value="1"/>
</dbReference>
<accession>A0A0F7JM29</accession>
<dbReference type="PATRIC" id="fig|1309411.5.peg.320"/>